<feature type="compositionally biased region" description="Pro residues" evidence="1">
    <location>
        <begin position="130"/>
        <end position="152"/>
    </location>
</feature>
<dbReference type="EMBL" id="CADCTS010000080">
    <property type="protein sequence ID" value="CAA9291288.1"/>
    <property type="molecule type" value="Genomic_DNA"/>
</dbReference>
<reference evidence="2" key="1">
    <citation type="submission" date="2020-02" db="EMBL/GenBank/DDBJ databases">
        <authorList>
            <person name="Meier V. D."/>
        </authorList>
    </citation>
    <scope>NUCLEOTIDE SEQUENCE</scope>
    <source>
        <strain evidence="2">AVDCRST_MAG48</strain>
    </source>
</reference>
<feature type="region of interest" description="Disordered" evidence="1">
    <location>
        <begin position="45"/>
        <end position="185"/>
    </location>
</feature>
<accession>A0A6J4JZ11</accession>
<feature type="compositionally biased region" description="Low complexity" evidence="1">
    <location>
        <begin position="153"/>
        <end position="176"/>
    </location>
</feature>
<dbReference type="InterPro" id="IPR027463">
    <property type="entry name" value="AcrB_DN_DC_subdom"/>
</dbReference>
<feature type="compositionally biased region" description="Basic and acidic residues" evidence="1">
    <location>
        <begin position="100"/>
        <end position="122"/>
    </location>
</feature>
<proteinExistence type="predicted"/>
<dbReference type="AlphaFoldDB" id="A0A6J4JZ11"/>
<dbReference type="Gene3D" id="3.30.2090.10">
    <property type="entry name" value="Multidrug efflux transporter AcrB TolC docking domain, DN and DC subdomains"/>
    <property type="match status" value="1"/>
</dbReference>
<organism evidence="2">
    <name type="scientific">uncultured Friedmanniella sp</name>
    <dbReference type="NCBI Taxonomy" id="335381"/>
    <lineage>
        <taxon>Bacteria</taxon>
        <taxon>Bacillati</taxon>
        <taxon>Actinomycetota</taxon>
        <taxon>Actinomycetes</taxon>
        <taxon>Propionibacteriales</taxon>
        <taxon>Nocardioidaceae</taxon>
        <taxon>Friedmanniella</taxon>
        <taxon>environmental samples</taxon>
    </lineage>
</organism>
<feature type="compositionally biased region" description="Basic and acidic residues" evidence="1">
    <location>
        <begin position="45"/>
        <end position="59"/>
    </location>
</feature>
<dbReference type="SUPFAM" id="SSF82714">
    <property type="entry name" value="Multidrug efflux transporter AcrB TolC docking domain, DN and DC subdomains"/>
    <property type="match status" value="1"/>
</dbReference>
<feature type="compositionally biased region" description="Basic and acidic residues" evidence="1">
    <location>
        <begin position="75"/>
        <end position="86"/>
    </location>
</feature>
<protein>
    <submittedName>
        <fullName evidence="2">Uncharacterized protein</fullName>
    </submittedName>
</protein>
<gene>
    <name evidence="2" type="ORF">AVDCRST_MAG48-536</name>
</gene>
<evidence type="ECO:0000313" key="2">
    <source>
        <dbReference type="EMBL" id="CAA9291288.1"/>
    </source>
</evidence>
<name>A0A6J4JZ11_9ACTN</name>
<sequence>MDVDRGTAAEQGFTQSEVGQAIAGALRGTQVGTVTLQGESRDITVRTEATDASPRDIARIELPVSQLQQAAATEKATDRVTEKQEDAAEEAEEEAAAATEEQRQELVDQRDETSEGLTEARRQLARLQASPPPPPAVPSAPPQPAVPLPTTLPPEVAELLPSPAPTTAEEAASAAPSREEVGEAG</sequence>
<feature type="non-terminal residue" evidence="2">
    <location>
        <position position="185"/>
    </location>
</feature>
<evidence type="ECO:0000256" key="1">
    <source>
        <dbReference type="SAM" id="MobiDB-lite"/>
    </source>
</evidence>